<keyword evidence="2 5" id="KW-0808">Transferase</keyword>
<evidence type="ECO:0000313" key="9">
    <source>
        <dbReference type="Proteomes" id="UP000006798"/>
    </source>
</evidence>
<dbReference type="InterPro" id="IPR020613">
    <property type="entry name" value="Thiolase_CS"/>
</dbReference>
<keyword evidence="8" id="KW-0614">Plasmid</keyword>
<dbReference type="Pfam" id="PF02803">
    <property type="entry name" value="Thiolase_C"/>
    <property type="match status" value="1"/>
</dbReference>
<dbReference type="InterPro" id="IPR016039">
    <property type="entry name" value="Thiolase-like"/>
</dbReference>
<evidence type="ECO:0000313" key="8">
    <source>
        <dbReference type="EMBL" id="AEI82274.1"/>
    </source>
</evidence>
<proteinExistence type="inferred from homology"/>
<evidence type="ECO:0000256" key="1">
    <source>
        <dbReference type="ARBA" id="ARBA00010982"/>
    </source>
</evidence>
<dbReference type="Pfam" id="PF00108">
    <property type="entry name" value="Thiolase_N"/>
    <property type="match status" value="1"/>
</dbReference>
<dbReference type="EC" id="2.3.1.16" evidence="8"/>
<dbReference type="HOGENOM" id="CLU_031026_2_3_4"/>
<evidence type="ECO:0000256" key="5">
    <source>
        <dbReference type="RuleBase" id="RU003557"/>
    </source>
</evidence>
<reference evidence="8 9" key="1">
    <citation type="journal article" date="2011" name="J. Bacteriol.">
        <title>Complete genome sequence of the type strain Cupriavidus necator N-1.</title>
        <authorList>
            <person name="Poehlein A."/>
            <person name="Kusian B."/>
            <person name="Friedrich B."/>
            <person name="Daniel R."/>
            <person name="Bowien B."/>
        </authorList>
    </citation>
    <scope>NUCLEOTIDE SEQUENCE [LARGE SCALE GENOMIC DNA]</scope>
    <source>
        <strain evidence="9">ATCC 43291 / DSM 13513 / CCUG 52238 / LMG 8453 / N-1</strain>
        <plasmid evidence="8 9">pBB1</plasmid>
    </source>
</reference>
<dbReference type="PANTHER" id="PTHR43365">
    <property type="entry name" value="BLR7806 PROTEIN"/>
    <property type="match status" value="1"/>
</dbReference>
<dbReference type="PROSITE" id="PS00099">
    <property type="entry name" value="THIOLASE_3"/>
    <property type="match status" value="1"/>
</dbReference>
<evidence type="ECO:0000256" key="4">
    <source>
        <dbReference type="PIRSR" id="PIRSR000429-1"/>
    </source>
</evidence>
<feature type="active site" description="Proton acceptor" evidence="4">
    <location>
        <position position="387"/>
    </location>
</feature>
<dbReference type="PROSITE" id="PS00737">
    <property type="entry name" value="THIOLASE_2"/>
    <property type="match status" value="1"/>
</dbReference>
<evidence type="ECO:0000259" key="6">
    <source>
        <dbReference type="Pfam" id="PF00108"/>
    </source>
</evidence>
<evidence type="ECO:0000259" key="7">
    <source>
        <dbReference type="Pfam" id="PF02803"/>
    </source>
</evidence>
<keyword evidence="3 5" id="KW-0012">Acyltransferase</keyword>
<dbReference type="KEGG" id="cnc:CNE_BB1p08600"/>
<dbReference type="GeneID" id="34311623"/>
<organism evidence="8 9">
    <name type="scientific">Cupriavidus necator (strain ATCC 43291 / DSM 13513 / CCUG 52238 / LMG 8453 / N-1)</name>
    <name type="common">Ralstonia eutropha</name>
    <dbReference type="NCBI Taxonomy" id="1042878"/>
    <lineage>
        <taxon>Bacteria</taxon>
        <taxon>Pseudomonadati</taxon>
        <taxon>Pseudomonadota</taxon>
        <taxon>Betaproteobacteria</taxon>
        <taxon>Burkholderiales</taxon>
        <taxon>Burkholderiaceae</taxon>
        <taxon>Cupriavidus</taxon>
    </lineage>
</organism>
<dbReference type="CDD" id="cd00751">
    <property type="entry name" value="thiolase"/>
    <property type="match status" value="1"/>
</dbReference>
<dbReference type="PIRSF" id="PIRSF000429">
    <property type="entry name" value="Ac-CoA_Ac_transf"/>
    <property type="match status" value="1"/>
</dbReference>
<dbReference type="AlphaFoldDB" id="F8GU70"/>
<feature type="domain" description="Thiolase C-terminal" evidence="7">
    <location>
        <begin position="278"/>
        <end position="400"/>
    </location>
</feature>
<dbReference type="NCBIfam" id="NF006090">
    <property type="entry name" value="PRK08242.1"/>
    <property type="match status" value="1"/>
</dbReference>
<comment type="similarity">
    <text evidence="1 5">Belongs to the thiolase-like superfamily. Thiolase family.</text>
</comment>
<sequence length="401" mass="41902">MNEAFLYDAVRTPRGKGRDTGALHDITPVALAAQVLRALRERHALDPALIEEVGLGIVMPLGEQGSDLPRIALLAAGYGDSVPGYQLNRFCVSGLDTVNQAAAAIMAGQIDAAVGGGIESMSRVAIGSDGGAIYTDPSITRQFAYMPNGVAADLIATLEGLTRRDVDAYAMESQMRAAHASAQGYFDRSLVPVQNVIGETVLARDEAVRPATSMDDLAKLAPAFAALGKQGFDAIALQSYPELERIEHLHTGGSSSAIVDGAAAVLVGSKAFGERTGLKPRARIRYFASIGSDPNMNLGGPVPVTRKLLARSGLGIADIDLFEVNEAFSVVPLAYMRALDIDHAKVNVNGGAIALGHPLGATGAMLLGTLLDELERRGLHRGLVTLCAAAGQATATLIERV</sequence>
<dbReference type="Gene3D" id="3.40.47.10">
    <property type="match status" value="2"/>
</dbReference>
<dbReference type="Proteomes" id="UP000006798">
    <property type="component" value="Plasmid pBB1"/>
</dbReference>
<evidence type="ECO:0000256" key="2">
    <source>
        <dbReference type="ARBA" id="ARBA00022679"/>
    </source>
</evidence>
<dbReference type="SUPFAM" id="SSF53901">
    <property type="entry name" value="Thiolase-like"/>
    <property type="match status" value="2"/>
</dbReference>
<accession>F8GU70</accession>
<dbReference type="InterPro" id="IPR020610">
    <property type="entry name" value="Thiolase_AS"/>
</dbReference>
<feature type="active site" description="Acyl-thioester intermediate" evidence="4">
    <location>
        <position position="91"/>
    </location>
</feature>
<protein>
    <submittedName>
        <fullName evidence="8">3-ketoacyl-CoA thiolase FadA</fullName>
        <ecNumber evidence="8">2.3.1.16</ecNumber>
    </submittedName>
</protein>
<dbReference type="NCBIfam" id="TIGR01930">
    <property type="entry name" value="AcCoA-C-Actrans"/>
    <property type="match status" value="1"/>
</dbReference>
<evidence type="ECO:0000256" key="3">
    <source>
        <dbReference type="ARBA" id="ARBA00023315"/>
    </source>
</evidence>
<feature type="domain" description="Thiolase N-terminal" evidence="6">
    <location>
        <begin position="8"/>
        <end position="228"/>
    </location>
</feature>
<geneLocation type="plasmid" evidence="8 9">
    <name>pBB1</name>
</geneLocation>
<dbReference type="GO" id="GO:0003988">
    <property type="term" value="F:acetyl-CoA C-acyltransferase activity"/>
    <property type="evidence" value="ECO:0007669"/>
    <property type="project" value="UniProtKB-EC"/>
</dbReference>
<dbReference type="InterPro" id="IPR020617">
    <property type="entry name" value="Thiolase_C"/>
</dbReference>
<dbReference type="InterPro" id="IPR002155">
    <property type="entry name" value="Thiolase"/>
</dbReference>
<dbReference type="PANTHER" id="PTHR43365:SF1">
    <property type="entry name" value="ACETYL-COA C-ACYLTRANSFERASE"/>
    <property type="match status" value="1"/>
</dbReference>
<dbReference type="InterPro" id="IPR020616">
    <property type="entry name" value="Thiolase_N"/>
</dbReference>
<dbReference type="RefSeq" id="WP_013959307.1">
    <property type="nucleotide sequence ID" value="NC_015727.1"/>
</dbReference>
<name>F8GU70_CUPNN</name>
<dbReference type="EMBL" id="CP002879">
    <property type="protein sequence ID" value="AEI82274.1"/>
    <property type="molecule type" value="Genomic_DNA"/>
</dbReference>
<gene>
    <name evidence="8" type="primary">fadA2</name>
    <name evidence="8" type="ordered locus">CNE_BB1p08600</name>
</gene>
<feature type="active site" description="Proton acceptor" evidence="4">
    <location>
        <position position="357"/>
    </location>
</feature>